<evidence type="ECO:0000313" key="1">
    <source>
        <dbReference type="EMBL" id="KAF2568581.1"/>
    </source>
</evidence>
<dbReference type="AlphaFoldDB" id="A0A8S9IFE4"/>
<reference evidence="1" key="1">
    <citation type="submission" date="2019-12" db="EMBL/GenBank/DDBJ databases">
        <title>Genome sequencing and annotation of Brassica cretica.</title>
        <authorList>
            <person name="Studholme D.J."/>
            <person name="Sarris P.F."/>
        </authorList>
    </citation>
    <scope>NUCLEOTIDE SEQUENCE</scope>
    <source>
        <strain evidence="1">PFS-001/15</strain>
        <tissue evidence="1">Leaf</tissue>
    </source>
</reference>
<dbReference type="EMBL" id="QGKW02001911">
    <property type="protein sequence ID" value="KAF2568581.1"/>
    <property type="molecule type" value="Genomic_DNA"/>
</dbReference>
<gene>
    <name evidence="1" type="ORF">F2Q68_00024974</name>
</gene>
<protein>
    <submittedName>
        <fullName evidence="1">Uncharacterized protein</fullName>
    </submittedName>
</protein>
<name>A0A8S9IFE4_BRACR</name>
<sequence length="113" mass="12405">MLTLLKGILGDAEEKEYTLGDAHSSRKELTRCLGKRDEAWAMLILLKGILELEESLAMLGEERGGLGDDAHSSPLLLNDVYEINGDLEFMTCDPTSPIAVHKTGHDLVKLTEP</sequence>
<accession>A0A8S9IFE4</accession>
<dbReference type="Proteomes" id="UP000712281">
    <property type="component" value="Unassembled WGS sequence"/>
</dbReference>
<proteinExistence type="predicted"/>
<evidence type="ECO:0000313" key="2">
    <source>
        <dbReference type="Proteomes" id="UP000712281"/>
    </source>
</evidence>
<organism evidence="1 2">
    <name type="scientific">Brassica cretica</name>
    <name type="common">Mustard</name>
    <dbReference type="NCBI Taxonomy" id="69181"/>
    <lineage>
        <taxon>Eukaryota</taxon>
        <taxon>Viridiplantae</taxon>
        <taxon>Streptophyta</taxon>
        <taxon>Embryophyta</taxon>
        <taxon>Tracheophyta</taxon>
        <taxon>Spermatophyta</taxon>
        <taxon>Magnoliopsida</taxon>
        <taxon>eudicotyledons</taxon>
        <taxon>Gunneridae</taxon>
        <taxon>Pentapetalae</taxon>
        <taxon>rosids</taxon>
        <taxon>malvids</taxon>
        <taxon>Brassicales</taxon>
        <taxon>Brassicaceae</taxon>
        <taxon>Brassiceae</taxon>
        <taxon>Brassica</taxon>
    </lineage>
</organism>
<comment type="caution">
    <text evidence="1">The sequence shown here is derived from an EMBL/GenBank/DDBJ whole genome shotgun (WGS) entry which is preliminary data.</text>
</comment>